<feature type="transmembrane region" description="Helical" evidence="7">
    <location>
        <begin position="119"/>
        <end position="135"/>
    </location>
</feature>
<evidence type="ECO:0000256" key="3">
    <source>
        <dbReference type="ARBA" id="ARBA00022475"/>
    </source>
</evidence>
<feature type="transmembrane region" description="Helical" evidence="7">
    <location>
        <begin position="284"/>
        <end position="303"/>
    </location>
</feature>
<keyword evidence="4 7" id="KW-0812">Transmembrane</keyword>
<comment type="caution">
    <text evidence="8">The sequence shown here is derived from an EMBL/GenBank/DDBJ whole genome shotgun (WGS) entry which is preliminary data.</text>
</comment>
<keyword evidence="5 7" id="KW-1133">Transmembrane helix</keyword>
<accession>A0ABV7J949</accession>
<evidence type="ECO:0000313" key="8">
    <source>
        <dbReference type="EMBL" id="MFC3194655.1"/>
    </source>
</evidence>
<evidence type="ECO:0000256" key="2">
    <source>
        <dbReference type="ARBA" id="ARBA00007977"/>
    </source>
</evidence>
<dbReference type="Proteomes" id="UP001595533">
    <property type="component" value="Unassembled WGS sequence"/>
</dbReference>
<protein>
    <submittedName>
        <fullName evidence="8">YeiH family protein</fullName>
    </submittedName>
</protein>
<comment type="subcellular location">
    <subcellularLocation>
        <location evidence="1">Cell membrane</location>
        <topology evidence="1">Multi-pass membrane protein</topology>
    </subcellularLocation>
</comment>
<evidence type="ECO:0000256" key="1">
    <source>
        <dbReference type="ARBA" id="ARBA00004651"/>
    </source>
</evidence>
<gene>
    <name evidence="8" type="ORF">ACFODZ_10440</name>
</gene>
<evidence type="ECO:0000256" key="6">
    <source>
        <dbReference type="ARBA" id="ARBA00023136"/>
    </source>
</evidence>
<organism evidence="8 9">
    <name type="scientific">Marinicella sediminis</name>
    <dbReference type="NCBI Taxonomy" id="1792834"/>
    <lineage>
        <taxon>Bacteria</taxon>
        <taxon>Pseudomonadati</taxon>
        <taxon>Pseudomonadota</taxon>
        <taxon>Gammaproteobacteria</taxon>
        <taxon>Lysobacterales</taxon>
        <taxon>Marinicellaceae</taxon>
        <taxon>Marinicella</taxon>
    </lineage>
</organism>
<evidence type="ECO:0000256" key="5">
    <source>
        <dbReference type="ARBA" id="ARBA00022989"/>
    </source>
</evidence>
<feature type="transmembrane region" description="Helical" evidence="7">
    <location>
        <begin position="12"/>
        <end position="43"/>
    </location>
</feature>
<dbReference type="RefSeq" id="WP_157892724.1">
    <property type="nucleotide sequence ID" value="NZ_JBHRTS010000005.1"/>
</dbReference>
<evidence type="ECO:0000256" key="4">
    <source>
        <dbReference type="ARBA" id="ARBA00022692"/>
    </source>
</evidence>
<dbReference type="EMBL" id="JBHRTS010000005">
    <property type="protein sequence ID" value="MFC3194655.1"/>
    <property type="molecule type" value="Genomic_DNA"/>
</dbReference>
<evidence type="ECO:0000313" key="9">
    <source>
        <dbReference type="Proteomes" id="UP001595533"/>
    </source>
</evidence>
<feature type="transmembrane region" description="Helical" evidence="7">
    <location>
        <begin position="207"/>
        <end position="230"/>
    </location>
</feature>
<sequence length="332" mass="35374">MLISVKDFPGILLTVLLALVALWLAKYVSLSVTLIAIILGFVIGNLWRLPEGLRDGVSWTECHVLSMAVALLGAQLNVLVLAQLSGFSALLVTGGLLVTFVVTWLLAKPLGVDRSTASLLASGQGICGTAAVMASQKVVQAPAAQAALVVAWVNFLGFAGIFLLPALLGGWFNGNDQLAGHLIGNTLQSMGHVVAAGFTLSDDTGQLAVLIKMGRILMLIPVLLLLIFWQSRVITANVQEPVEQPSYWRLVPWFIWVFLLLTLASSMGWLGAQVQAVTEQLSDFLFVMAMVAIGLGIRLKTIGANGAPLMLLGGVVFVVQIAFSLMLLVYLQ</sequence>
<feature type="transmembrane region" description="Helical" evidence="7">
    <location>
        <begin position="309"/>
        <end position="331"/>
    </location>
</feature>
<comment type="similarity">
    <text evidence="2">Belongs to the UPF0324 family.</text>
</comment>
<keyword evidence="6 7" id="KW-0472">Membrane</keyword>
<dbReference type="PANTHER" id="PTHR30106:SF2">
    <property type="entry name" value="UPF0324 INNER MEMBRANE PROTEIN YEIH"/>
    <property type="match status" value="1"/>
</dbReference>
<reference evidence="9" key="1">
    <citation type="journal article" date="2019" name="Int. J. Syst. Evol. Microbiol.">
        <title>The Global Catalogue of Microorganisms (GCM) 10K type strain sequencing project: providing services to taxonomists for standard genome sequencing and annotation.</title>
        <authorList>
            <consortium name="The Broad Institute Genomics Platform"/>
            <consortium name="The Broad Institute Genome Sequencing Center for Infectious Disease"/>
            <person name="Wu L."/>
            <person name="Ma J."/>
        </authorList>
    </citation>
    <scope>NUCLEOTIDE SEQUENCE [LARGE SCALE GENOMIC DNA]</scope>
    <source>
        <strain evidence="9">KCTC 42953</strain>
    </source>
</reference>
<keyword evidence="3" id="KW-1003">Cell membrane</keyword>
<keyword evidence="9" id="KW-1185">Reference proteome</keyword>
<dbReference type="InterPro" id="IPR018383">
    <property type="entry name" value="UPF0324_pro"/>
</dbReference>
<evidence type="ECO:0000256" key="7">
    <source>
        <dbReference type="SAM" id="Phobius"/>
    </source>
</evidence>
<dbReference type="PANTHER" id="PTHR30106">
    <property type="entry name" value="INNER MEMBRANE PROTEIN YEIH-RELATED"/>
    <property type="match status" value="1"/>
</dbReference>
<feature type="transmembrane region" description="Helical" evidence="7">
    <location>
        <begin position="147"/>
        <end position="172"/>
    </location>
</feature>
<feature type="transmembrane region" description="Helical" evidence="7">
    <location>
        <begin position="250"/>
        <end position="272"/>
    </location>
</feature>
<feature type="transmembrane region" description="Helical" evidence="7">
    <location>
        <begin position="89"/>
        <end position="107"/>
    </location>
</feature>
<feature type="transmembrane region" description="Helical" evidence="7">
    <location>
        <begin position="63"/>
        <end position="82"/>
    </location>
</feature>
<dbReference type="Pfam" id="PF03601">
    <property type="entry name" value="Cons_hypoth698"/>
    <property type="match status" value="1"/>
</dbReference>
<proteinExistence type="inferred from homology"/>
<name>A0ABV7J949_9GAMM</name>